<evidence type="ECO:0000256" key="1">
    <source>
        <dbReference type="SAM" id="MobiDB-lite"/>
    </source>
</evidence>
<dbReference type="RefSeq" id="XP_019315988.1">
    <property type="nucleotide sequence ID" value="XM_019460443.2"/>
</dbReference>
<dbReference type="RefSeq" id="XP_053744587.1">
    <property type="nucleotide sequence ID" value="XM_053888612.1"/>
</dbReference>
<dbReference type="KEGG" id="ppad:109273554"/>
<evidence type="ECO:0000313" key="4">
    <source>
        <dbReference type="RefSeq" id="XP_019315989.1"/>
    </source>
</evidence>
<dbReference type="GeneID" id="109273554"/>
<evidence type="ECO:0000313" key="5">
    <source>
        <dbReference type="RefSeq" id="XP_053744587.1"/>
    </source>
</evidence>
<proteinExistence type="predicted"/>
<evidence type="ECO:0000313" key="2">
    <source>
        <dbReference type="Proteomes" id="UP001165780"/>
    </source>
</evidence>
<evidence type="ECO:0000313" key="3">
    <source>
        <dbReference type="RefSeq" id="XP_019315988.1"/>
    </source>
</evidence>
<dbReference type="RefSeq" id="XP_019315989.1">
    <property type="nucleotide sequence ID" value="XM_019460444.2"/>
</dbReference>
<reference evidence="3 4" key="1">
    <citation type="submission" date="2025-04" db="UniProtKB">
        <authorList>
            <consortium name="RefSeq"/>
        </authorList>
    </citation>
    <scope>IDENTIFICATION</scope>
    <source>
        <tissue evidence="3 4">Whole blood</tissue>
    </source>
</reference>
<dbReference type="AlphaFoldDB" id="A0A9W2UDJ8"/>
<gene>
    <name evidence="3 4 5" type="primary">LOC109273554</name>
</gene>
<feature type="region of interest" description="Disordered" evidence="1">
    <location>
        <begin position="34"/>
        <end position="65"/>
    </location>
</feature>
<dbReference type="Proteomes" id="UP001165780">
    <property type="component" value="Unplaced"/>
</dbReference>
<name>A0A9W2UDJ8_PANPR</name>
<feature type="compositionally biased region" description="Basic and acidic residues" evidence="1">
    <location>
        <begin position="46"/>
        <end position="56"/>
    </location>
</feature>
<organism evidence="2 5">
    <name type="scientific">Panthera pardus</name>
    <name type="common">Leopard</name>
    <name type="synonym">Felis pardus</name>
    <dbReference type="NCBI Taxonomy" id="9691"/>
    <lineage>
        <taxon>Eukaryota</taxon>
        <taxon>Metazoa</taxon>
        <taxon>Chordata</taxon>
        <taxon>Craniata</taxon>
        <taxon>Vertebrata</taxon>
        <taxon>Euteleostomi</taxon>
        <taxon>Mammalia</taxon>
        <taxon>Eutheria</taxon>
        <taxon>Laurasiatheria</taxon>
        <taxon>Carnivora</taxon>
        <taxon>Feliformia</taxon>
        <taxon>Felidae</taxon>
        <taxon>Pantherinae</taxon>
        <taxon>Panthera</taxon>
    </lineage>
</organism>
<feature type="region of interest" description="Disordered" evidence="1">
    <location>
        <begin position="282"/>
        <end position="302"/>
    </location>
</feature>
<protein>
    <submittedName>
        <fullName evidence="3 4">Uncharacterized protein LOC109273554</fullName>
    </submittedName>
</protein>
<sequence length="302" mass="32112">MDGWGCGHRRSARSRGHLLYKGLRLGHSGGNTGGVSLTVRWQTPGKGREGTRRGEESELANPVRAAPSPPLLSCLRLGGSFGHAPSLSASRGLAPVARPRVTISCTKECRLASEKSLKARLRALGSQGPKSCVVLGPPRWKSWRPALWHGPCAGDTTMAVASTVAQNWARGREGWSPQYCLRDGKRSFGCPWHVAVPRTKALRVCYSTAKAVKGRGEIMSNNEAVAGQENRAGADKAFAQKTSPVWERQGAGEDPGLVSPAPSPPCAHLALWPLPLSGTSSLSRLSRTPGHLPAPFSPTLQS</sequence>
<accession>A0A9W2UDJ8</accession>
<keyword evidence="2" id="KW-1185">Reference proteome</keyword>